<dbReference type="SUPFAM" id="SSF54060">
    <property type="entry name" value="His-Me finger endonucleases"/>
    <property type="match status" value="1"/>
</dbReference>
<dbReference type="SMART" id="SM00497">
    <property type="entry name" value="IENR1"/>
    <property type="match status" value="1"/>
</dbReference>
<organism evidence="4 5">
    <name type="scientific">Enterococcus phage vB_Efm_LG62</name>
    <dbReference type="NCBI Taxonomy" id="2970334"/>
    <lineage>
        <taxon>Viruses</taxon>
        <taxon>Duplodnaviria</taxon>
        <taxon>Heunggongvirae</taxon>
        <taxon>Uroviricota</taxon>
        <taxon>Caudoviricetes</taxon>
        <taxon>Efemunavirus</taxon>
        <taxon>Efemunavirus Lg62</taxon>
    </lineage>
</organism>
<keyword evidence="4" id="KW-0255">Endonuclease</keyword>
<dbReference type="Proteomes" id="UP001058864">
    <property type="component" value="Segment"/>
</dbReference>
<sequence>MKEYWKDIEEYEGLYQISNLGRVKSFYSGKVLKEVKTTNGYLSIRLFKNGISHGFSIHRLVAKAFIPNHENKPEVNHIDEDKTNNKVSNLEWNTRLENMRHGSIIQRKQKPVFAVNKSMEFDYYFNSLKEAAETLNLHASNITNVLKGRYKQSGGFYFEYAE</sequence>
<dbReference type="Gene3D" id="1.10.10.10">
    <property type="entry name" value="Winged helix-like DNA-binding domain superfamily/Winged helix DNA-binding domain"/>
    <property type="match status" value="1"/>
</dbReference>
<accession>A0A976SGA9</accession>
<evidence type="ECO:0000313" key="4">
    <source>
        <dbReference type="EMBL" id="UUW40515.1"/>
    </source>
</evidence>
<evidence type="ECO:0000259" key="1">
    <source>
        <dbReference type="Pfam" id="PF07463"/>
    </source>
</evidence>
<feature type="domain" description="DNA endonuclease I-HmuI-like NUMOD-like" evidence="3">
    <location>
        <begin position="123"/>
        <end position="159"/>
    </location>
</feature>
<dbReference type="Gene3D" id="3.90.75.20">
    <property type="match status" value="1"/>
</dbReference>
<dbReference type="InterPro" id="IPR010902">
    <property type="entry name" value="NUMOD4"/>
</dbReference>
<dbReference type="Pfam" id="PF13392">
    <property type="entry name" value="HNH_3"/>
    <property type="match status" value="1"/>
</dbReference>
<evidence type="ECO:0000313" key="5">
    <source>
        <dbReference type="Proteomes" id="UP001058864"/>
    </source>
</evidence>
<dbReference type="InterPro" id="IPR054307">
    <property type="entry name" value="I-HmuI_NUMOD-like"/>
</dbReference>
<dbReference type="Pfam" id="PF22083">
    <property type="entry name" value="I-HmuI_NUMOD-like"/>
    <property type="match status" value="1"/>
</dbReference>
<keyword evidence="5" id="KW-1185">Reference proteome</keyword>
<dbReference type="GO" id="GO:0016788">
    <property type="term" value="F:hydrolase activity, acting on ester bonds"/>
    <property type="evidence" value="ECO:0007669"/>
    <property type="project" value="InterPro"/>
</dbReference>
<protein>
    <submittedName>
        <fullName evidence="4">HNH homing endonuclease</fullName>
    </submittedName>
</protein>
<evidence type="ECO:0000259" key="2">
    <source>
        <dbReference type="Pfam" id="PF13392"/>
    </source>
</evidence>
<dbReference type="InterPro" id="IPR044925">
    <property type="entry name" value="His-Me_finger_sf"/>
</dbReference>
<dbReference type="EMBL" id="OP018674">
    <property type="protein sequence ID" value="UUW40515.1"/>
    <property type="molecule type" value="Genomic_DNA"/>
</dbReference>
<proteinExistence type="predicted"/>
<keyword evidence="4" id="KW-0378">Hydrolase</keyword>
<name>A0A976SGA9_9CAUD</name>
<dbReference type="InterPro" id="IPR003615">
    <property type="entry name" value="HNH_nuc"/>
</dbReference>
<dbReference type="InterPro" id="IPR003647">
    <property type="entry name" value="Intron_nuc_1_rpt"/>
</dbReference>
<feature type="domain" description="NUMOD4" evidence="1">
    <location>
        <begin position="3"/>
        <end position="46"/>
    </location>
</feature>
<keyword evidence="4" id="KW-0540">Nuclease</keyword>
<dbReference type="SUPFAM" id="SSF64496">
    <property type="entry name" value="DNA-binding domain of intron-encoded endonucleases"/>
    <property type="match status" value="1"/>
</dbReference>
<dbReference type="GO" id="GO:0004519">
    <property type="term" value="F:endonuclease activity"/>
    <property type="evidence" value="ECO:0007669"/>
    <property type="project" value="UniProtKB-KW"/>
</dbReference>
<dbReference type="InterPro" id="IPR036388">
    <property type="entry name" value="WH-like_DNA-bd_sf"/>
</dbReference>
<dbReference type="Pfam" id="PF07463">
    <property type="entry name" value="NUMOD4"/>
    <property type="match status" value="1"/>
</dbReference>
<reference evidence="4" key="1">
    <citation type="submission" date="2022-07" db="EMBL/GenBank/DDBJ databases">
        <authorList>
            <person name="Qu Q."/>
            <person name="He P."/>
            <person name="Luan G."/>
        </authorList>
    </citation>
    <scope>NUCLEOTIDE SEQUENCE</scope>
</reference>
<feature type="domain" description="HNH nuclease" evidence="2">
    <location>
        <begin position="57"/>
        <end position="100"/>
    </location>
</feature>
<evidence type="ECO:0000259" key="3">
    <source>
        <dbReference type="Pfam" id="PF22083"/>
    </source>
</evidence>